<name>A0A841HFE9_9GAMM</name>
<dbReference type="AlphaFoldDB" id="A0A841HFE9"/>
<evidence type="ECO:0000256" key="1">
    <source>
        <dbReference type="SAM" id="Phobius"/>
    </source>
</evidence>
<organism evidence="2 3">
    <name type="scientific">Povalibacter uvarum</name>
    <dbReference type="NCBI Taxonomy" id="732238"/>
    <lineage>
        <taxon>Bacteria</taxon>
        <taxon>Pseudomonadati</taxon>
        <taxon>Pseudomonadota</taxon>
        <taxon>Gammaproteobacteria</taxon>
        <taxon>Steroidobacterales</taxon>
        <taxon>Steroidobacteraceae</taxon>
        <taxon>Povalibacter</taxon>
    </lineage>
</organism>
<dbReference type="RefSeq" id="WP_184329615.1">
    <property type="nucleotide sequence ID" value="NZ_JACHHZ010000001.1"/>
</dbReference>
<keyword evidence="1" id="KW-0812">Transmembrane</keyword>
<sequence length="154" mass="16216">MLAHAKVTTRRRQTGATLVEVLVTLVSTAVGLLGIAALQFVGLRSNQEAYHRLQASSLASSMLDCIRANRTGFLNDEYSAITFNGTQANGERATADLLAWQSEIDRILPGGPDAAAGAVERTQGTNVITVSVRWGPRTGNAAAGPGVLTLRAEL</sequence>
<keyword evidence="3" id="KW-1185">Reference proteome</keyword>
<dbReference type="Proteomes" id="UP000588068">
    <property type="component" value="Unassembled WGS sequence"/>
</dbReference>
<accession>A0A841HFE9</accession>
<dbReference type="InterPro" id="IPR013362">
    <property type="entry name" value="Pilus_4_PilV"/>
</dbReference>
<evidence type="ECO:0000313" key="3">
    <source>
        <dbReference type="Proteomes" id="UP000588068"/>
    </source>
</evidence>
<dbReference type="NCBIfam" id="TIGR02523">
    <property type="entry name" value="type_IV_pilV"/>
    <property type="match status" value="1"/>
</dbReference>
<feature type="transmembrane region" description="Helical" evidence="1">
    <location>
        <begin position="21"/>
        <end position="42"/>
    </location>
</feature>
<proteinExistence type="predicted"/>
<keyword evidence="1" id="KW-0472">Membrane</keyword>
<protein>
    <submittedName>
        <fullName evidence="2">Type IV pilus assembly protein PilV</fullName>
    </submittedName>
</protein>
<keyword evidence="1" id="KW-1133">Transmembrane helix</keyword>
<gene>
    <name evidence="2" type="ORF">HNQ60_000687</name>
</gene>
<reference evidence="2 3" key="1">
    <citation type="submission" date="2020-08" db="EMBL/GenBank/DDBJ databases">
        <title>Genomic Encyclopedia of Type Strains, Phase IV (KMG-IV): sequencing the most valuable type-strain genomes for metagenomic binning, comparative biology and taxonomic classification.</title>
        <authorList>
            <person name="Goeker M."/>
        </authorList>
    </citation>
    <scope>NUCLEOTIDE SEQUENCE [LARGE SCALE GENOMIC DNA]</scope>
    <source>
        <strain evidence="2 3">DSM 26723</strain>
    </source>
</reference>
<evidence type="ECO:0000313" key="2">
    <source>
        <dbReference type="EMBL" id="MBB6091841.1"/>
    </source>
</evidence>
<comment type="caution">
    <text evidence="2">The sequence shown here is derived from an EMBL/GenBank/DDBJ whole genome shotgun (WGS) entry which is preliminary data.</text>
</comment>
<dbReference type="EMBL" id="JACHHZ010000001">
    <property type="protein sequence ID" value="MBB6091841.1"/>
    <property type="molecule type" value="Genomic_DNA"/>
</dbReference>